<name>A0ABS3CUV7_9ALTE</name>
<dbReference type="SUPFAM" id="SSF48173">
    <property type="entry name" value="Cryptochrome/photolyase FAD-binding domain"/>
    <property type="match status" value="1"/>
</dbReference>
<dbReference type="SUPFAM" id="SSF52425">
    <property type="entry name" value="Cryptochrome/photolyase, N-terminal domain"/>
    <property type="match status" value="1"/>
</dbReference>
<dbReference type="PRINTS" id="PR00147">
    <property type="entry name" value="DNAPHOTLYASE"/>
</dbReference>
<dbReference type="PANTHER" id="PTHR11455:SF9">
    <property type="entry name" value="CRYPTOCHROME CIRCADIAN CLOCK 5 ISOFORM X1"/>
    <property type="match status" value="1"/>
</dbReference>
<dbReference type="PROSITE" id="PS51645">
    <property type="entry name" value="PHR_CRY_ALPHA_BETA"/>
    <property type="match status" value="1"/>
</dbReference>
<dbReference type="PANTHER" id="PTHR11455">
    <property type="entry name" value="CRYPTOCHROME"/>
    <property type="match status" value="1"/>
</dbReference>
<dbReference type="Pfam" id="PF03441">
    <property type="entry name" value="FAD_binding_7"/>
    <property type="match status" value="1"/>
</dbReference>
<comment type="caution">
    <text evidence="9">The sequence shown here is derived from an EMBL/GenBank/DDBJ whole genome shotgun (WGS) entry which is preliminary data.</text>
</comment>
<gene>
    <name evidence="9" type="ORF">J0A65_10615</name>
</gene>
<evidence type="ECO:0000313" key="10">
    <source>
        <dbReference type="Proteomes" id="UP000663992"/>
    </source>
</evidence>
<dbReference type="Pfam" id="PF00875">
    <property type="entry name" value="DNA_photolyase"/>
    <property type="match status" value="1"/>
</dbReference>
<dbReference type="Gene3D" id="3.40.50.620">
    <property type="entry name" value="HUPs"/>
    <property type="match status" value="1"/>
</dbReference>
<feature type="domain" description="Photolyase/cryptochrome alpha/beta" evidence="8">
    <location>
        <begin position="8"/>
        <end position="136"/>
    </location>
</feature>
<keyword evidence="4 7" id="KW-0285">Flavoprotein</keyword>
<keyword evidence="5 7" id="KW-0274">FAD</keyword>
<dbReference type="InterPro" id="IPR018394">
    <property type="entry name" value="DNA_photolyase_1_CS_C"/>
</dbReference>
<evidence type="ECO:0000259" key="8">
    <source>
        <dbReference type="PROSITE" id="PS51645"/>
    </source>
</evidence>
<dbReference type="InterPro" id="IPR014729">
    <property type="entry name" value="Rossmann-like_a/b/a_fold"/>
</dbReference>
<comment type="cofactor">
    <cofactor evidence="2">
        <name>FAD</name>
        <dbReference type="ChEBI" id="CHEBI:57692"/>
    </cofactor>
</comment>
<accession>A0ABS3CUV7</accession>
<evidence type="ECO:0000256" key="3">
    <source>
        <dbReference type="ARBA" id="ARBA00005862"/>
    </source>
</evidence>
<evidence type="ECO:0000313" key="9">
    <source>
        <dbReference type="EMBL" id="MBN7820319.1"/>
    </source>
</evidence>
<keyword evidence="6 7" id="KW-0157">Chromophore</keyword>
<dbReference type="EMBL" id="JAFKCS010000008">
    <property type="protein sequence ID" value="MBN7820319.1"/>
    <property type="molecule type" value="Genomic_DNA"/>
</dbReference>
<dbReference type="Gene3D" id="1.25.40.80">
    <property type="match status" value="1"/>
</dbReference>
<evidence type="ECO:0000256" key="4">
    <source>
        <dbReference type="ARBA" id="ARBA00022630"/>
    </source>
</evidence>
<dbReference type="InterPro" id="IPR005101">
    <property type="entry name" value="Cryptochr/Photolyase_FAD-bd"/>
</dbReference>
<comment type="cofactor">
    <cofactor evidence="1">
        <name>(6R)-5,10-methylene-5,6,7,8-tetrahydrofolate</name>
        <dbReference type="ChEBI" id="CHEBI:15636"/>
    </cofactor>
</comment>
<comment type="similarity">
    <text evidence="3">Belongs to the DNA photolyase class-1 family.</text>
</comment>
<dbReference type="PROSITE" id="PS00394">
    <property type="entry name" value="DNA_PHOTOLYASES_1_1"/>
    <property type="match status" value="1"/>
</dbReference>
<dbReference type="InterPro" id="IPR002081">
    <property type="entry name" value="Cryptochrome/DNA_photolyase_1"/>
</dbReference>
<evidence type="ECO:0000256" key="2">
    <source>
        <dbReference type="ARBA" id="ARBA00001974"/>
    </source>
</evidence>
<evidence type="ECO:0000256" key="1">
    <source>
        <dbReference type="ARBA" id="ARBA00001932"/>
    </source>
</evidence>
<dbReference type="RefSeq" id="WP_206594150.1">
    <property type="nucleotide sequence ID" value="NZ_JAFKCS010000008.1"/>
</dbReference>
<evidence type="ECO:0000256" key="6">
    <source>
        <dbReference type="ARBA" id="ARBA00022991"/>
    </source>
</evidence>
<dbReference type="InterPro" id="IPR036155">
    <property type="entry name" value="Crypto/Photolyase_N_sf"/>
</dbReference>
<dbReference type="Proteomes" id="UP000663992">
    <property type="component" value="Unassembled WGS sequence"/>
</dbReference>
<keyword evidence="10" id="KW-1185">Reference proteome</keyword>
<evidence type="ECO:0000256" key="7">
    <source>
        <dbReference type="RuleBase" id="RU004182"/>
    </source>
</evidence>
<sequence length="492" mass="57771">MSAPNKPPLNIVWLKRDLRLSDHAPLCQAMHAEHPVLLVYIVEPMLVRDPHYDLRHWRFIYQSLADMARRLPPQALLVLEGEALDCFNQLARLYSIRQIWSYQETGLSNTFVRDKAVAKWCRANHIAWQECQNGAVIRGLPHREHWDQAWQQVMRAPLNEVRLEEIPWLSADSERLELLPRFNAPDSWRKTDPHFQTGGERAAFNTLNSFFAGRGKNYAKAISSPEHSREGCSRLSPYLAWGNISLRQCYQHLLQHWQRPGWRYALAALSSRLHWHCHFIQKFESECRMEFEHINRGYNTLPYLQGPDTETRLAAWQQGQTGYPLVDACMRCLHATGYINFRMRAMLVSFLCHHLMLDWRLGVTHLARLFLDFEPGIHYPQFQMQAGVTGTNSIRIYNPVKQSEEQDPQGHFIRRWVPELNDLPTALIHQPWHLTPMEQQMYQMQLGVDYPLPLVDIQQSARHARELLWAWRKRSEVKREASRILARHVRPG</sequence>
<organism evidence="9 10">
    <name type="scientific">Bowmanella yangjiangensis</name>
    <dbReference type="NCBI Taxonomy" id="2811230"/>
    <lineage>
        <taxon>Bacteria</taxon>
        <taxon>Pseudomonadati</taxon>
        <taxon>Pseudomonadota</taxon>
        <taxon>Gammaproteobacteria</taxon>
        <taxon>Alteromonadales</taxon>
        <taxon>Alteromonadaceae</taxon>
        <taxon>Bowmanella</taxon>
    </lineage>
</organism>
<reference evidence="9 10" key="1">
    <citation type="submission" date="2021-03" db="EMBL/GenBank/DDBJ databases">
        <title>novel species isolated from a fishpond in China.</title>
        <authorList>
            <person name="Lu H."/>
            <person name="Cai Z."/>
        </authorList>
    </citation>
    <scope>NUCLEOTIDE SEQUENCE [LARGE SCALE GENOMIC DNA]</scope>
    <source>
        <strain evidence="9 10">Y57</strain>
    </source>
</reference>
<comment type="similarity">
    <text evidence="7">Belongs to the DNA photolyase family.</text>
</comment>
<proteinExistence type="inferred from homology"/>
<dbReference type="Gene3D" id="1.10.579.10">
    <property type="entry name" value="DNA Cyclobutane Dipyrimidine Photolyase, subunit A, domain 3"/>
    <property type="match status" value="1"/>
</dbReference>
<evidence type="ECO:0000256" key="5">
    <source>
        <dbReference type="ARBA" id="ARBA00022827"/>
    </source>
</evidence>
<dbReference type="InterPro" id="IPR036134">
    <property type="entry name" value="Crypto/Photolyase_FAD-like_sf"/>
</dbReference>
<protein>
    <submittedName>
        <fullName evidence="9">Deoxyribodipyrimidine photo-lyase</fullName>
    </submittedName>
</protein>
<dbReference type="InterPro" id="IPR006050">
    <property type="entry name" value="DNA_photolyase_N"/>
</dbReference>